<gene>
    <name evidence="1" type="ORF">DIU24_00940</name>
</gene>
<evidence type="ECO:0000313" key="2">
    <source>
        <dbReference type="Proteomes" id="UP000262056"/>
    </source>
</evidence>
<comment type="caution">
    <text evidence="1">The sequence shown here is derived from an EMBL/GenBank/DDBJ whole genome shotgun (WGS) entry which is preliminary data.</text>
</comment>
<proteinExistence type="predicted"/>
<dbReference type="EMBL" id="DQFB01000003">
    <property type="protein sequence ID" value="HCQ40259.1"/>
    <property type="molecule type" value="Genomic_DNA"/>
</dbReference>
<reference evidence="1 2" key="1">
    <citation type="journal article" date="2018" name="Nat. Biotechnol.">
        <title>A standardized bacterial taxonomy based on genome phylogeny substantially revises the tree of life.</title>
        <authorList>
            <person name="Parks D.H."/>
            <person name="Chuvochina M."/>
            <person name="Waite D.W."/>
            <person name="Rinke C."/>
            <person name="Skarshewski A."/>
            <person name="Chaumeil P.A."/>
            <person name="Hugenholtz P."/>
        </authorList>
    </citation>
    <scope>NUCLEOTIDE SEQUENCE [LARGE SCALE GENOMIC DNA]</scope>
    <source>
        <strain evidence="1">UBA12021</strain>
    </source>
</reference>
<dbReference type="Proteomes" id="UP000262056">
    <property type="component" value="Unassembled WGS sequence"/>
</dbReference>
<dbReference type="AlphaFoldDB" id="A0A656PLI9"/>
<organism evidence="1 2">
    <name type="scientific">candidate division WWE3 bacterium</name>
    <dbReference type="NCBI Taxonomy" id="2053526"/>
    <lineage>
        <taxon>Bacteria</taxon>
        <taxon>Katanobacteria</taxon>
    </lineage>
</organism>
<evidence type="ECO:0000313" key="1">
    <source>
        <dbReference type="EMBL" id="HCQ40259.1"/>
    </source>
</evidence>
<name>A0A656PLI9_UNCKA</name>
<sequence length="72" mass="8299">MTYDFYFLTEEAFSAGLELLRKSDFPWLYDSPKLLISLCEGHEADFLIRELVMSGISGASYKLVREARKEIS</sequence>
<protein>
    <submittedName>
        <fullName evidence="1">Uncharacterized protein</fullName>
    </submittedName>
</protein>
<accession>A0A656PLI9</accession>